<dbReference type="EMBL" id="FNWQ01000005">
    <property type="protein sequence ID" value="SEH41016.1"/>
    <property type="molecule type" value="Genomic_DNA"/>
</dbReference>
<reference evidence="1 2" key="1">
    <citation type="submission" date="2016-10" db="EMBL/GenBank/DDBJ databases">
        <authorList>
            <person name="de Groot N.N."/>
        </authorList>
    </citation>
    <scope>NUCLEOTIDE SEQUENCE [LARGE SCALE GENOMIC DNA]</scope>
    <source>
        <strain evidence="1 2">DSM 23031</strain>
    </source>
</reference>
<dbReference type="STRING" id="680127.SAMN05421593_3872"/>
<dbReference type="RefSeq" id="WP_089694697.1">
    <property type="nucleotide sequence ID" value="NZ_FNWQ01000005.1"/>
</dbReference>
<accession>A0A1H6HXN9</accession>
<name>A0A1H6HXN9_CHRCI</name>
<sequence>MIGNRFYDKIHNWLLPVPEQQCDVFPPLHHYSTPFKKLIIDYLAWNGIDKKGNITSNKVYPTRMEILENRTILRKCGFTTADIEKLIVLEFLDMKRNIPDLDSEMFVSIFEENYHNLKLVKLTTLEAQKSNETTKWHYDNIKGFLIEIQGYLEAKHLRTRIECDFSETRNWYNTAKVEEFVTPFAKIGLNCNKSARFSINYFINPHLRELIGESLVDNLEKRFNEFITGEMKDHVKMIPLNRRYDRYFEELLRFTRTFPNYKAVITDKNSLEIERQT</sequence>
<organism evidence="1 2">
    <name type="scientific">Chryseobacterium culicis</name>
    <dbReference type="NCBI Taxonomy" id="680127"/>
    <lineage>
        <taxon>Bacteria</taxon>
        <taxon>Pseudomonadati</taxon>
        <taxon>Bacteroidota</taxon>
        <taxon>Flavobacteriia</taxon>
        <taxon>Flavobacteriales</taxon>
        <taxon>Weeksellaceae</taxon>
        <taxon>Chryseobacterium group</taxon>
        <taxon>Chryseobacterium</taxon>
    </lineage>
</organism>
<evidence type="ECO:0000313" key="2">
    <source>
        <dbReference type="Proteomes" id="UP000198561"/>
    </source>
</evidence>
<gene>
    <name evidence="1" type="ORF">SAMN05421593_3872</name>
</gene>
<protein>
    <submittedName>
        <fullName evidence="1">Uncharacterized protein</fullName>
    </submittedName>
</protein>
<evidence type="ECO:0000313" key="1">
    <source>
        <dbReference type="EMBL" id="SEH41016.1"/>
    </source>
</evidence>
<dbReference type="Proteomes" id="UP000198561">
    <property type="component" value="Unassembled WGS sequence"/>
</dbReference>
<proteinExistence type="predicted"/>
<dbReference type="AlphaFoldDB" id="A0A1H6HXN9"/>
<dbReference type="OrthoDB" id="1229645at2"/>